<feature type="binding site" evidence="7">
    <location>
        <position position="48"/>
    </location>
    <ligand>
        <name>ATP</name>
        <dbReference type="ChEBI" id="CHEBI:30616"/>
    </ligand>
</feature>
<dbReference type="PANTHER" id="PTHR43289:SF6">
    <property type="entry name" value="SERINE_THREONINE-PROTEIN KINASE NEKL-3"/>
    <property type="match status" value="1"/>
</dbReference>
<dbReference type="PROSITE" id="PS00108">
    <property type="entry name" value="PROTEIN_KINASE_ST"/>
    <property type="match status" value="1"/>
</dbReference>
<evidence type="ECO:0000313" key="12">
    <source>
        <dbReference type="Proteomes" id="UP000259211"/>
    </source>
</evidence>
<dbReference type="PANTHER" id="PTHR43289">
    <property type="entry name" value="MITOGEN-ACTIVATED PROTEIN KINASE KINASE KINASE 20-RELATED"/>
    <property type="match status" value="1"/>
</dbReference>
<gene>
    <name evidence="11" type="ORF">CHT91_12055</name>
</gene>
<keyword evidence="9" id="KW-0812">Transmembrane</keyword>
<evidence type="ECO:0000256" key="7">
    <source>
        <dbReference type="PROSITE-ProRule" id="PRU10141"/>
    </source>
</evidence>
<dbReference type="PROSITE" id="PS00107">
    <property type="entry name" value="PROTEIN_KINASE_ATP"/>
    <property type="match status" value="1"/>
</dbReference>
<dbReference type="Pfam" id="PF00069">
    <property type="entry name" value="Pkinase"/>
    <property type="match status" value="1"/>
</dbReference>
<dbReference type="InterPro" id="IPR000719">
    <property type="entry name" value="Prot_kinase_dom"/>
</dbReference>
<feature type="compositionally biased region" description="Low complexity" evidence="8">
    <location>
        <begin position="309"/>
        <end position="334"/>
    </location>
</feature>
<dbReference type="PROSITE" id="PS50011">
    <property type="entry name" value="PROTEIN_KINASE_DOM"/>
    <property type="match status" value="1"/>
</dbReference>
<evidence type="ECO:0000256" key="6">
    <source>
        <dbReference type="ARBA" id="ARBA00022840"/>
    </source>
</evidence>
<feature type="region of interest" description="Disordered" evidence="8">
    <location>
        <begin position="282"/>
        <end position="334"/>
    </location>
</feature>
<evidence type="ECO:0000313" key="11">
    <source>
        <dbReference type="EMBL" id="RFT42042.1"/>
    </source>
</evidence>
<keyword evidence="9" id="KW-0472">Membrane</keyword>
<protein>
    <recommendedName>
        <fullName evidence="1">non-specific serine/threonine protein kinase</fullName>
        <ecNumber evidence="1">2.7.11.1</ecNumber>
    </recommendedName>
</protein>
<dbReference type="Proteomes" id="UP000259211">
    <property type="component" value="Unassembled WGS sequence"/>
</dbReference>
<evidence type="ECO:0000256" key="2">
    <source>
        <dbReference type="ARBA" id="ARBA00022527"/>
    </source>
</evidence>
<name>A0A3E2D9G3_9ACTN</name>
<dbReference type="InterPro" id="IPR011009">
    <property type="entry name" value="Kinase-like_dom_sf"/>
</dbReference>
<dbReference type="SMART" id="SM00220">
    <property type="entry name" value="S_TKc"/>
    <property type="match status" value="1"/>
</dbReference>
<keyword evidence="4 7" id="KW-0547">Nucleotide-binding</keyword>
<keyword evidence="5 11" id="KW-0418">Kinase</keyword>
<dbReference type="EMBL" id="NOWI01000015">
    <property type="protein sequence ID" value="RFT42042.1"/>
    <property type="molecule type" value="Genomic_DNA"/>
</dbReference>
<dbReference type="SUPFAM" id="SSF56112">
    <property type="entry name" value="Protein kinase-like (PK-like)"/>
    <property type="match status" value="1"/>
</dbReference>
<feature type="transmembrane region" description="Helical" evidence="9">
    <location>
        <begin position="342"/>
        <end position="363"/>
    </location>
</feature>
<dbReference type="GO" id="GO:0004674">
    <property type="term" value="F:protein serine/threonine kinase activity"/>
    <property type="evidence" value="ECO:0007669"/>
    <property type="project" value="UniProtKB-KW"/>
</dbReference>
<evidence type="ECO:0000256" key="8">
    <source>
        <dbReference type="SAM" id="MobiDB-lite"/>
    </source>
</evidence>
<proteinExistence type="predicted"/>
<feature type="compositionally biased region" description="Pro residues" evidence="8">
    <location>
        <begin position="286"/>
        <end position="308"/>
    </location>
</feature>
<keyword evidence="2 11" id="KW-0723">Serine/threonine-protein kinase</keyword>
<sequence>MSEEDATGGSTVRQIGSHYILDEVLGQGSMGTVWRGHDLNDGSPRAIKVLKPELTNNKGATRRFIQERDILMTVADDAVVRVTDMVVESSTFAIIMELVDGPDLAHVLESIPDHRLEPATAVRLGIEVCQALTAIHRVGIRHLDIKPANILIEDREEVRGARITDFGVSEMVASGNPHEIVGTPYYQAPEVAAGRTPLAASDLYSFGVTLYQLLAGRVPFQADSAGNILRDQPPDHIPGVDPRLWNTIMTCLAPDPAGRPASAELLASELRSWLDGGPPVQLVVPRPLPPPPTPPAPVAPPQPVPPYSAPSAARPPSAVSMATPAPSAPAAHAATNQRGSDAGWFIALLALLLLVGAGAFVYLKGMPGSHSEATAQPIHTATPAPSQTPEVRPMRTVTAHATVTTTAAPPPAPAQVGVPAQVSVPAHIDLPAGASECGPGTWVANTRTDCSLALNLAQSVPPNHPSNFFVSTRNPQTGRSHKFFCNVVGEYLDCSNIDLEVYLVIPR</sequence>
<comment type="caution">
    <text evidence="11">The sequence shown here is derived from an EMBL/GenBank/DDBJ whole genome shotgun (WGS) entry which is preliminary data.</text>
</comment>
<evidence type="ECO:0000256" key="3">
    <source>
        <dbReference type="ARBA" id="ARBA00022679"/>
    </source>
</evidence>
<dbReference type="RefSeq" id="WP_117189807.1">
    <property type="nucleotide sequence ID" value="NZ_NOWI01000015.1"/>
</dbReference>
<dbReference type="AlphaFoldDB" id="A0A3E2D9G3"/>
<keyword evidence="3" id="KW-0808">Transferase</keyword>
<dbReference type="CDD" id="cd14014">
    <property type="entry name" value="STKc_PknB_like"/>
    <property type="match status" value="1"/>
</dbReference>
<evidence type="ECO:0000256" key="1">
    <source>
        <dbReference type="ARBA" id="ARBA00012513"/>
    </source>
</evidence>
<keyword evidence="9" id="KW-1133">Transmembrane helix</keyword>
<reference evidence="11 12" key="1">
    <citation type="submission" date="2017-07" db="EMBL/GenBank/DDBJ databases">
        <authorList>
            <person name="Sun Z.S."/>
            <person name="Albrecht U."/>
            <person name="Echele G."/>
            <person name="Lee C.C."/>
        </authorList>
    </citation>
    <scope>NUCLEOTIDE SEQUENCE [LARGE SCALE GENOMIC DNA]</scope>
    <source>
        <strain evidence="11 12">P16-029</strain>
    </source>
</reference>
<dbReference type="InterPro" id="IPR008271">
    <property type="entry name" value="Ser/Thr_kinase_AS"/>
</dbReference>
<accession>A0A3E2D9G3</accession>
<dbReference type="InterPro" id="IPR017441">
    <property type="entry name" value="Protein_kinase_ATP_BS"/>
</dbReference>
<feature type="domain" description="Protein kinase" evidence="10">
    <location>
        <begin position="19"/>
        <end position="274"/>
    </location>
</feature>
<dbReference type="EC" id="2.7.11.1" evidence="1"/>
<evidence type="ECO:0000256" key="9">
    <source>
        <dbReference type="SAM" id="Phobius"/>
    </source>
</evidence>
<keyword evidence="6 7" id="KW-0067">ATP-binding</keyword>
<dbReference type="GO" id="GO:0005524">
    <property type="term" value="F:ATP binding"/>
    <property type="evidence" value="ECO:0007669"/>
    <property type="project" value="UniProtKB-UniRule"/>
</dbReference>
<dbReference type="Gene3D" id="1.10.510.10">
    <property type="entry name" value="Transferase(Phosphotransferase) domain 1"/>
    <property type="match status" value="1"/>
</dbReference>
<organism evidence="11 12">
    <name type="scientific">Cutibacterium avidum</name>
    <dbReference type="NCBI Taxonomy" id="33010"/>
    <lineage>
        <taxon>Bacteria</taxon>
        <taxon>Bacillati</taxon>
        <taxon>Actinomycetota</taxon>
        <taxon>Actinomycetes</taxon>
        <taxon>Propionibacteriales</taxon>
        <taxon>Propionibacteriaceae</taxon>
        <taxon>Cutibacterium</taxon>
    </lineage>
</organism>
<evidence type="ECO:0000259" key="10">
    <source>
        <dbReference type="PROSITE" id="PS50011"/>
    </source>
</evidence>
<evidence type="ECO:0000256" key="5">
    <source>
        <dbReference type="ARBA" id="ARBA00022777"/>
    </source>
</evidence>
<evidence type="ECO:0000256" key="4">
    <source>
        <dbReference type="ARBA" id="ARBA00022741"/>
    </source>
</evidence>